<dbReference type="GO" id="GO:0016780">
    <property type="term" value="F:phosphotransferase activity, for other substituted phosphate groups"/>
    <property type="evidence" value="ECO:0007669"/>
    <property type="project" value="TreeGrafter"/>
</dbReference>
<evidence type="ECO:0000256" key="1">
    <source>
        <dbReference type="ARBA" id="ARBA00006464"/>
    </source>
</evidence>
<dbReference type="Proteomes" id="UP000321080">
    <property type="component" value="Unassembled WGS sequence"/>
</dbReference>
<dbReference type="RefSeq" id="WP_147769669.1">
    <property type="nucleotide sequence ID" value="NZ_VRKQ01000018.1"/>
</dbReference>
<feature type="domain" description="Response regulatory" evidence="4">
    <location>
        <begin position="1"/>
        <end position="117"/>
    </location>
</feature>
<name>A0A5C7GFE1_9FLAO</name>
<dbReference type="InterPro" id="IPR001789">
    <property type="entry name" value="Sig_transdc_resp-reg_receiver"/>
</dbReference>
<dbReference type="PANTHER" id="PTHR30576:SF0">
    <property type="entry name" value="UNDECAPRENYL-PHOSPHATE N-ACETYLGALACTOSAMINYL 1-PHOSPHATE TRANSFERASE-RELATED"/>
    <property type="match status" value="1"/>
</dbReference>
<keyword evidence="3" id="KW-0812">Transmembrane</keyword>
<protein>
    <submittedName>
        <fullName evidence="5">Response regulator</fullName>
    </submittedName>
</protein>
<evidence type="ECO:0000259" key="4">
    <source>
        <dbReference type="PROSITE" id="PS50110"/>
    </source>
</evidence>
<organism evidence="5 6">
    <name type="scientific">Seonamhaeicola maritimus</name>
    <dbReference type="NCBI Taxonomy" id="2591822"/>
    <lineage>
        <taxon>Bacteria</taxon>
        <taxon>Pseudomonadati</taxon>
        <taxon>Bacteroidota</taxon>
        <taxon>Flavobacteriia</taxon>
        <taxon>Flavobacteriales</taxon>
        <taxon>Flavobacteriaceae</taxon>
    </lineage>
</organism>
<reference evidence="5 6" key="1">
    <citation type="submission" date="2019-08" db="EMBL/GenBank/DDBJ databases">
        <title>Seonamhaeicola sediminis sp. nov., isolated from marine sediment.</title>
        <authorList>
            <person name="Cao W.R."/>
        </authorList>
    </citation>
    <scope>NUCLEOTIDE SEQUENCE [LARGE SCALE GENOMIC DNA]</scope>
    <source>
        <strain evidence="5 6">1505</strain>
    </source>
</reference>
<evidence type="ECO:0000256" key="2">
    <source>
        <dbReference type="PROSITE-ProRule" id="PRU00169"/>
    </source>
</evidence>
<gene>
    <name evidence="5" type="ORF">FUA22_16390</name>
</gene>
<evidence type="ECO:0000313" key="6">
    <source>
        <dbReference type="Proteomes" id="UP000321080"/>
    </source>
</evidence>
<accession>A0A5C7GFE1</accession>
<comment type="caution">
    <text evidence="2">Lacks conserved residue(s) required for the propagation of feature annotation.</text>
</comment>
<dbReference type="InterPro" id="IPR003362">
    <property type="entry name" value="Bact_transf"/>
</dbReference>
<dbReference type="SUPFAM" id="SSF52172">
    <property type="entry name" value="CheY-like"/>
    <property type="match status" value="1"/>
</dbReference>
<dbReference type="Pfam" id="PF00072">
    <property type="entry name" value="Response_reg"/>
    <property type="match status" value="1"/>
</dbReference>
<keyword evidence="3" id="KW-0472">Membrane</keyword>
<evidence type="ECO:0000256" key="3">
    <source>
        <dbReference type="SAM" id="Phobius"/>
    </source>
</evidence>
<sequence>MTILYVGNSPETYGQCAKEKNLEIITASNSLEALKLLNKIKDISVIICNYNLPGNSGMFLYESIQEKPVFKNIPFILLSEEYNKNLFEESFKKGVSDYFVVKSTEVNHIIDKAQSLQNFKGNGNKVSKDLDQKVEYKIPISKRVFDIVFASLALIALSPLLLIIMLAIRLESKGKVYYIAKRVGRKTFDFYKLRSMRTGSDELIKKLAKEKNQYNSEKPEVTINLNKTCPKCEKLNEGQFCSPILHVDNNEICDYWYNYQKKEVEKNKSTFIKIVDDPRITKVGIIIRNTSIDELPQLINVLKGDMSIVGNRPLPVYEAELLTKDELSKRFLAPAGITGLWQVELRGKGGDMSEQERMQLDSKYADYFIGNNYSFWYDVQIILKTIPALLQKSSV</sequence>
<evidence type="ECO:0000313" key="5">
    <source>
        <dbReference type="EMBL" id="TXG35326.1"/>
    </source>
</evidence>
<dbReference type="InterPro" id="IPR011006">
    <property type="entry name" value="CheY-like_superfamily"/>
</dbReference>
<dbReference type="Pfam" id="PF02397">
    <property type="entry name" value="Bac_transf"/>
    <property type="match status" value="2"/>
</dbReference>
<comment type="similarity">
    <text evidence="1">Belongs to the bacterial sugar transferase family.</text>
</comment>
<dbReference type="OrthoDB" id="9808602at2"/>
<dbReference type="Gene3D" id="3.40.50.2300">
    <property type="match status" value="1"/>
</dbReference>
<dbReference type="EMBL" id="VRKQ01000018">
    <property type="protein sequence ID" value="TXG35326.1"/>
    <property type="molecule type" value="Genomic_DNA"/>
</dbReference>
<keyword evidence="3" id="KW-1133">Transmembrane helix</keyword>
<proteinExistence type="inferred from homology"/>
<dbReference type="PROSITE" id="PS50110">
    <property type="entry name" value="RESPONSE_REGULATORY"/>
    <property type="match status" value="1"/>
</dbReference>
<feature type="transmembrane region" description="Helical" evidence="3">
    <location>
        <begin position="147"/>
        <end position="168"/>
    </location>
</feature>
<dbReference type="PANTHER" id="PTHR30576">
    <property type="entry name" value="COLANIC BIOSYNTHESIS UDP-GLUCOSE LIPID CARRIER TRANSFERASE"/>
    <property type="match status" value="1"/>
</dbReference>
<dbReference type="CDD" id="cd00156">
    <property type="entry name" value="REC"/>
    <property type="match status" value="1"/>
</dbReference>
<keyword evidence="6" id="KW-1185">Reference proteome</keyword>
<dbReference type="AlphaFoldDB" id="A0A5C7GFE1"/>
<dbReference type="GO" id="GO:0000160">
    <property type="term" value="P:phosphorelay signal transduction system"/>
    <property type="evidence" value="ECO:0007669"/>
    <property type="project" value="InterPro"/>
</dbReference>
<comment type="caution">
    <text evidence="5">The sequence shown here is derived from an EMBL/GenBank/DDBJ whole genome shotgun (WGS) entry which is preliminary data.</text>
</comment>